<dbReference type="EMBL" id="MT143620">
    <property type="protein sequence ID" value="QJA98962.1"/>
    <property type="molecule type" value="Genomic_DNA"/>
</dbReference>
<reference evidence="2" key="1">
    <citation type="submission" date="2020-03" db="EMBL/GenBank/DDBJ databases">
        <title>The deep terrestrial virosphere.</title>
        <authorList>
            <person name="Holmfeldt K."/>
            <person name="Nilsson E."/>
            <person name="Simone D."/>
            <person name="Lopez-Fernandez M."/>
            <person name="Wu X."/>
            <person name="de Brujin I."/>
            <person name="Lundin D."/>
            <person name="Andersson A."/>
            <person name="Bertilsson S."/>
            <person name="Dopson M."/>
        </authorList>
    </citation>
    <scope>NUCLEOTIDE SEQUENCE</scope>
    <source>
        <strain evidence="2">MM171A01434</strain>
    </source>
</reference>
<dbReference type="AlphaFoldDB" id="A0A6M3LZK6"/>
<name>A0A6M3LZK6_9ZZZZ</name>
<evidence type="ECO:0008006" key="3">
    <source>
        <dbReference type="Google" id="ProtNLM"/>
    </source>
</evidence>
<protein>
    <recommendedName>
        <fullName evidence="3">Agglutinin C-terminal domain-containing protein</fullName>
    </recommendedName>
</protein>
<feature type="coiled-coil region" evidence="1">
    <location>
        <begin position="26"/>
        <end position="67"/>
    </location>
</feature>
<evidence type="ECO:0000256" key="1">
    <source>
        <dbReference type="SAM" id="Coils"/>
    </source>
</evidence>
<sequence length="233" mass="26846">MVAPEWLQNVTLFLGGLLVVIRQLLIRECTKNVTKLEKDLASITEKRDALSRNYQNLLKEKNQLILDCDSDKLYLSEQIQQLTSQLADALVLPDITPYTDDPTTFDPWTEGLPVDDYVIADKEYYVYPKEDWLEILRRVQPNVKAVLSRWRSSISDCDNFALLMAGLVSGCFAKADLDLQGAFMVAWSRTHAFNVYRDSDGDYWVYEPQNSKTVCKLEDAEDPYVTRKLWLMS</sequence>
<evidence type="ECO:0000313" key="2">
    <source>
        <dbReference type="EMBL" id="QJA98962.1"/>
    </source>
</evidence>
<proteinExistence type="predicted"/>
<gene>
    <name evidence="2" type="ORF">MM171A01434_0006</name>
</gene>
<dbReference type="Gene3D" id="3.30.460.70">
    <property type="match status" value="1"/>
</dbReference>
<organism evidence="2">
    <name type="scientific">viral metagenome</name>
    <dbReference type="NCBI Taxonomy" id="1070528"/>
    <lineage>
        <taxon>unclassified sequences</taxon>
        <taxon>metagenomes</taxon>
        <taxon>organismal metagenomes</taxon>
    </lineage>
</organism>
<accession>A0A6M3LZK6</accession>
<keyword evidence="1" id="KW-0175">Coiled coil</keyword>